<keyword evidence="5" id="KW-0067">ATP-binding</keyword>
<dbReference type="PANTHER" id="PTHR24345">
    <property type="entry name" value="SERINE/THREONINE-PROTEIN KINASE PLK"/>
    <property type="match status" value="1"/>
</dbReference>
<protein>
    <submittedName>
        <fullName evidence="8">Kinase domain protein</fullName>
    </submittedName>
</protein>
<accession>Q22NA1</accession>
<reference evidence="9" key="1">
    <citation type="journal article" date="2006" name="PLoS Biol.">
        <title>Macronuclear genome sequence of the ciliate Tetrahymena thermophila, a model eukaryote.</title>
        <authorList>
            <person name="Eisen J.A."/>
            <person name="Coyne R.S."/>
            <person name="Wu M."/>
            <person name="Wu D."/>
            <person name="Thiagarajan M."/>
            <person name="Wortman J.R."/>
            <person name="Badger J.H."/>
            <person name="Ren Q."/>
            <person name="Amedeo P."/>
            <person name="Jones K.M."/>
            <person name="Tallon L.J."/>
            <person name="Delcher A.L."/>
            <person name="Salzberg S.L."/>
            <person name="Silva J.C."/>
            <person name="Haas B.J."/>
            <person name="Majoros W.H."/>
            <person name="Farzad M."/>
            <person name="Carlton J.M."/>
            <person name="Smith R.K. Jr."/>
            <person name="Garg J."/>
            <person name="Pearlman R.E."/>
            <person name="Karrer K.M."/>
            <person name="Sun L."/>
            <person name="Manning G."/>
            <person name="Elde N.C."/>
            <person name="Turkewitz A.P."/>
            <person name="Asai D.J."/>
            <person name="Wilkes D.E."/>
            <person name="Wang Y."/>
            <person name="Cai H."/>
            <person name="Collins K."/>
            <person name="Stewart B.A."/>
            <person name="Lee S.R."/>
            <person name="Wilamowska K."/>
            <person name="Weinberg Z."/>
            <person name="Ruzzo W.L."/>
            <person name="Wloga D."/>
            <person name="Gaertig J."/>
            <person name="Frankel J."/>
            <person name="Tsao C.-C."/>
            <person name="Gorovsky M.A."/>
            <person name="Keeling P.J."/>
            <person name="Waller R.F."/>
            <person name="Patron N.J."/>
            <person name="Cherry J.M."/>
            <person name="Stover N.A."/>
            <person name="Krieger C.J."/>
            <person name="del Toro C."/>
            <person name="Ryder H.F."/>
            <person name="Williamson S.C."/>
            <person name="Barbeau R.A."/>
            <person name="Hamilton E.P."/>
            <person name="Orias E."/>
        </authorList>
    </citation>
    <scope>NUCLEOTIDE SEQUENCE [LARGE SCALE GENOMIC DNA]</scope>
    <source>
        <strain evidence="9">SB210</strain>
    </source>
</reference>
<dbReference type="EMBL" id="GG662857">
    <property type="protein sequence ID" value="EAR86884.2"/>
    <property type="molecule type" value="Genomic_DNA"/>
</dbReference>
<dbReference type="GO" id="GO:0004674">
    <property type="term" value="F:protein serine/threonine kinase activity"/>
    <property type="evidence" value="ECO:0007669"/>
    <property type="project" value="UniProtKB-KW"/>
</dbReference>
<evidence type="ECO:0000259" key="7">
    <source>
        <dbReference type="PROSITE" id="PS50011"/>
    </source>
</evidence>
<dbReference type="Gene3D" id="1.10.510.10">
    <property type="entry name" value="Transferase(Phosphotransferase) domain 1"/>
    <property type="match status" value="1"/>
</dbReference>
<evidence type="ECO:0000256" key="3">
    <source>
        <dbReference type="ARBA" id="ARBA00022741"/>
    </source>
</evidence>
<dbReference type="RefSeq" id="XP_001007129.2">
    <property type="nucleotide sequence ID" value="XM_001007129.2"/>
</dbReference>
<dbReference type="InterPro" id="IPR011009">
    <property type="entry name" value="Kinase-like_dom_sf"/>
</dbReference>
<gene>
    <name evidence="8" type="ORF">TTHERM_00209380</name>
</gene>
<dbReference type="KEGG" id="tet:TTHERM_00209380"/>
<evidence type="ECO:0000313" key="8">
    <source>
        <dbReference type="EMBL" id="EAR86884.2"/>
    </source>
</evidence>
<evidence type="ECO:0000256" key="5">
    <source>
        <dbReference type="ARBA" id="ARBA00022840"/>
    </source>
</evidence>
<keyword evidence="2" id="KW-0808">Transferase</keyword>
<keyword evidence="4 8" id="KW-0418">Kinase</keyword>
<proteinExistence type="predicted"/>
<keyword evidence="9" id="KW-1185">Reference proteome</keyword>
<organism evidence="8 9">
    <name type="scientific">Tetrahymena thermophila (strain SB210)</name>
    <dbReference type="NCBI Taxonomy" id="312017"/>
    <lineage>
        <taxon>Eukaryota</taxon>
        <taxon>Sar</taxon>
        <taxon>Alveolata</taxon>
        <taxon>Ciliophora</taxon>
        <taxon>Intramacronucleata</taxon>
        <taxon>Oligohymenophorea</taxon>
        <taxon>Hymenostomatida</taxon>
        <taxon>Tetrahymenina</taxon>
        <taxon>Tetrahymenidae</taxon>
        <taxon>Tetrahymena</taxon>
    </lineage>
</organism>
<dbReference type="Pfam" id="PF00069">
    <property type="entry name" value="Pkinase"/>
    <property type="match status" value="1"/>
</dbReference>
<evidence type="ECO:0000256" key="4">
    <source>
        <dbReference type="ARBA" id="ARBA00022777"/>
    </source>
</evidence>
<dbReference type="GO" id="GO:0005634">
    <property type="term" value="C:nucleus"/>
    <property type="evidence" value="ECO:0007669"/>
    <property type="project" value="TreeGrafter"/>
</dbReference>
<keyword evidence="3" id="KW-0547">Nucleotide-binding</keyword>
<evidence type="ECO:0000256" key="6">
    <source>
        <dbReference type="SAM" id="Coils"/>
    </source>
</evidence>
<evidence type="ECO:0000256" key="1">
    <source>
        <dbReference type="ARBA" id="ARBA00022527"/>
    </source>
</evidence>
<dbReference type="GeneID" id="7844159"/>
<dbReference type="InterPro" id="IPR000719">
    <property type="entry name" value="Prot_kinase_dom"/>
</dbReference>
<keyword evidence="6" id="KW-0175">Coiled coil</keyword>
<evidence type="ECO:0000256" key="2">
    <source>
        <dbReference type="ARBA" id="ARBA00022679"/>
    </source>
</evidence>
<keyword evidence="1" id="KW-0723">Serine/threonine-protein kinase</keyword>
<dbReference type="CDD" id="cd00180">
    <property type="entry name" value="PKc"/>
    <property type="match status" value="1"/>
</dbReference>
<feature type="domain" description="Protein kinase" evidence="7">
    <location>
        <begin position="75"/>
        <end position="355"/>
    </location>
</feature>
<dbReference type="PROSITE" id="PS50011">
    <property type="entry name" value="PROTEIN_KINASE_DOM"/>
    <property type="match status" value="1"/>
</dbReference>
<dbReference type="Proteomes" id="UP000009168">
    <property type="component" value="Unassembled WGS sequence"/>
</dbReference>
<dbReference type="SMART" id="SM00220">
    <property type="entry name" value="S_TKc"/>
    <property type="match status" value="1"/>
</dbReference>
<dbReference type="Gene3D" id="3.30.200.20">
    <property type="entry name" value="Phosphorylase Kinase, domain 1"/>
    <property type="match status" value="1"/>
</dbReference>
<dbReference type="GO" id="GO:0005524">
    <property type="term" value="F:ATP binding"/>
    <property type="evidence" value="ECO:0007669"/>
    <property type="project" value="UniProtKB-KW"/>
</dbReference>
<dbReference type="HOGENOM" id="CLU_024237_1_0_1"/>
<dbReference type="STRING" id="312017.Q22NA1"/>
<name>Q22NA1_TETTS</name>
<feature type="coiled-coil region" evidence="6">
    <location>
        <begin position="411"/>
        <end position="615"/>
    </location>
</feature>
<dbReference type="SUPFAM" id="SSF56112">
    <property type="entry name" value="Protein kinase-like (PK-like)"/>
    <property type="match status" value="1"/>
</dbReference>
<sequence>MEYIDQNLFKLVEVKQKLVKHIKGREKLREQLKDKSVQMHDNQQSLISNMKENDIPNNITSNIDKMIKELKQYGFDDFKFLGKGQQGNVLLAKEQKTNRRYAIKGFLIKHDNGEIIEDHLKSANKEIEMLQQCKGSPFVVNIFRQIDGQYFKYLILNECQGSLNQILDKQSNKLLNEITAIKYSKDIAEGLLHIHSKKCVANDLKMDNILIDYNGNAVICDFGLADQLTKTNGFSINEYKGNYQYCAPECCLDSEIYEYPKEYQKQQILIETNPTPKSEAFSLGYIIYYMIHQSEAYKAVLNKHKSLDFKGFENFIYNRQLQYIIKKLTKFDPNKRIEIKDALIILKGIISHEFKLDQKFIKTMVDDDQGVTQQYIRQIKKDIEFIQCSENTFYPIIQNEKEFVQALDSYVPMLQKQIKDLTKKTEELQNQNLILEQEKNQLLNQLDQQNIFYNNRQQDFQNLEEKKNQLQKKLDQLTLQNDTMQQYCQNLEQEKNLLQQQLVQQTGMYRIQEQFYLNLEQKNNELQKQVENYIKQIHNKEYFFKNQLSHEKELYEAEINKLKNMDLENQLGYKQGINQTYQSNKARQSENISNVQQQQKKLEQKISKLKQQNKLQICSTCNINERDIFINDYQICSHCLRKQFFKLA</sequence>
<dbReference type="PANTHER" id="PTHR24345:SF0">
    <property type="entry name" value="CELL CYCLE SERINE_THREONINE-PROTEIN KINASE CDC5_MSD2"/>
    <property type="match status" value="1"/>
</dbReference>
<dbReference type="AlphaFoldDB" id="Q22NA1"/>
<dbReference type="InParanoid" id="Q22NA1"/>
<evidence type="ECO:0000313" key="9">
    <source>
        <dbReference type="Proteomes" id="UP000009168"/>
    </source>
</evidence>
<dbReference type="OrthoDB" id="371082at2759"/>